<dbReference type="Proteomes" id="UP000596932">
    <property type="component" value="Unassembled WGS sequence"/>
</dbReference>
<accession>A0A931D1V8</accession>
<keyword evidence="2" id="KW-1185">Reference proteome</keyword>
<comment type="caution">
    <text evidence="1">The sequence shown here is derived from an EMBL/GenBank/DDBJ whole genome shotgun (WGS) entry which is preliminary data.</text>
</comment>
<evidence type="ECO:0000313" key="1">
    <source>
        <dbReference type="EMBL" id="MBG0835790.1"/>
    </source>
</evidence>
<dbReference type="AlphaFoldDB" id="A0A931D1V8"/>
<gene>
    <name evidence="1" type="ORF">H3221_11785</name>
</gene>
<organism evidence="1 2">
    <name type="scientific">Pseudomonas chaetocerotis</name>
    <dbReference type="NCBI Taxonomy" id="2758695"/>
    <lineage>
        <taxon>Bacteria</taxon>
        <taxon>Pseudomonadati</taxon>
        <taxon>Pseudomonadota</taxon>
        <taxon>Gammaproteobacteria</taxon>
        <taxon>Pseudomonadales</taxon>
        <taxon>Pseudomonadaceae</taxon>
        <taxon>Pseudomonas</taxon>
    </lineage>
</organism>
<name>A0A931D1V8_9PSED</name>
<reference evidence="1" key="1">
    <citation type="submission" date="2020-07" db="EMBL/GenBank/DDBJ databases">
        <title>Pseudomonas chaetoceroseae sp. nov., a new member of the Pseudomonas oleovorans group isolated from a culture of Chaetoceros calcitrans.</title>
        <authorList>
            <person name="Girard L."/>
            <person name="Lood C."/>
            <person name="De Mot R."/>
            <person name="Baudart J."/>
        </authorList>
    </citation>
    <scope>NUCLEOTIDE SEQUENCE</scope>
    <source>
        <strain evidence="1">536</strain>
    </source>
</reference>
<proteinExistence type="predicted"/>
<dbReference type="RefSeq" id="WP_196475163.1">
    <property type="nucleotide sequence ID" value="NZ_JACFYX020000012.1"/>
</dbReference>
<dbReference type="EMBL" id="JACFYX010000009">
    <property type="protein sequence ID" value="MBG0835790.1"/>
    <property type="molecule type" value="Genomic_DNA"/>
</dbReference>
<sequence>MVCPLLFAKPWSVAEQSKMVDQAKKYSSGFEGSVVYHTNSPELASQYSKIFKEAGVTNFKFVITPVKN</sequence>
<evidence type="ECO:0000313" key="2">
    <source>
        <dbReference type="Proteomes" id="UP000596932"/>
    </source>
</evidence>
<protein>
    <submittedName>
        <fullName evidence="1">Uncharacterized protein</fullName>
    </submittedName>
</protein>